<dbReference type="InterPro" id="IPR000644">
    <property type="entry name" value="CBS_dom"/>
</dbReference>
<accession>A0A1F7J0Q2</accession>
<feature type="domain" description="CBS" evidence="2">
    <location>
        <begin position="282"/>
        <end position="345"/>
    </location>
</feature>
<dbReference type="Gene3D" id="1.25.60.10">
    <property type="entry name" value="MgtE N-terminal domain-like"/>
    <property type="match status" value="1"/>
</dbReference>
<dbReference type="InterPro" id="IPR006669">
    <property type="entry name" value="MgtE_transporter"/>
</dbReference>
<dbReference type="SMART" id="SM00924">
    <property type="entry name" value="MgtE_N"/>
    <property type="match status" value="1"/>
</dbReference>
<reference evidence="3 4" key="1">
    <citation type="journal article" date="2016" name="Nat. Commun.">
        <title>Thousands of microbial genomes shed light on interconnected biogeochemical processes in an aquifer system.</title>
        <authorList>
            <person name="Anantharaman K."/>
            <person name="Brown C.T."/>
            <person name="Hug L.A."/>
            <person name="Sharon I."/>
            <person name="Castelle C.J."/>
            <person name="Probst A.J."/>
            <person name="Thomas B.C."/>
            <person name="Singh A."/>
            <person name="Wilkins M.J."/>
            <person name="Karaoz U."/>
            <person name="Brodie E.L."/>
            <person name="Williams K.H."/>
            <person name="Hubbard S.S."/>
            <person name="Banfield J.F."/>
        </authorList>
    </citation>
    <scope>NUCLEOTIDE SEQUENCE [LARGE SCALE GENOMIC DNA]</scope>
</reference>
<dbReference type="SMART" id="SM00116">
    <property type="entry name" value="CBS"/>
    <property type="match status" value="1"/>
</dbReference>
<name>A0A1F7J0Q2_9BACT</name>
<gene>
    <name evidence="3" type="ORF">A3A93_00370</name>
</gene>
<dbReference type="CDD" id="cd04606">
    <property type="entry name" value="CBS_pair_Mg_transporter"/>
    <property type="match status" value="1"/>
</dbReference>
<dbReference type="SUPFAM" id="SSF158791">
    <property type="entry name" value="MgtE N-terminal domain-like"/>
    <property type="match status" value="1"/>
</dbReference>
<evidence type="ECO:0000313" key="3">
    <source>
        <dbReference type="EMBL" id="OGK49208.1"/>
    </source>
</evidence>
<organism evidence="3 4">
    <name type="scientific">Candidatus Roizmanbacteria bacterium RIFCSPLOWO2_01_FULL_38_12</name>
    <dbReference type="NCBI Taxonomy" id="1802061"/>
    <lineage>
        <taxon>Bacteria</taxon>
        <taxon>Candidatus Roizmaniibacteriota</taxon>
    </lineage>
</organism>
<dbReference type="InterPro" id="IPR046342">
    <property type="entry name" value="CBS_dom_sf"/>
</dbReference>
<protein>
    <recommendedName>
        <fullName evidence="2">CBS domain-containing protein</fullName>
    </recommendedName>
</protein>
<dbReference type="SUPFAM" id="SSF54631">
    <property type="entry name" value="CBS-domain pair"/>
    <property type="match status" value="1"/>
</dbReference>
<dbReference type="Pfam" id="PF03448">
    <property type="entry name" value="MgtE_N"/>
    <property type="match status" value="1"/>
</dbReference>
<evidence type="ECO:0000313" key="4">
    <source>
        <dbReference type="Proteomes" id="UP000177141"/>
    </source>
</evidence>
<comment type="caution">
    <text evidence="3">The sequence shown here is derived from an EMBL/GenBank/DDBJ whole genome shotgun (WGS) entry which is preliminary data.</text>
</comment>
<dbReference type="AlphaFoldDB" id="A0A1F7J0Q2"/>
<sequence length="401" mass="46292">MIYFSEILHKSIYTDQNSYLGRLKDLIFVVKDRPYITKMVVGREKEVVYPLSSLKSINGKLIVSSDVQSTHLDENELYISKNLLDQQIIDLAENKVVRVNDVILQNKPEWYLSGIDISFYGILRWFGLEKSIVSIMKLISLAPVPEVLSWVDIQPLELARGRIKLKLEQERLKKLRPEDLADYLELTNTESIKKILNTMDQQSAAMVIKNLNINYQTELFNIFSSEKAASVVSLIEPDDAADILFTLDKQKRLEILSFLSIEDRLELEQLLNFAHTPIGEHITTEFFTAFPNDTIKEVMREIKNKTSNFEHLNYVYVLNQNKQLVGVCNMHELLLNDEDTPLYKFMITNLVAINLTTPEEIAISKMLKYKLYGLPVIDREKHLLGMITLDSITGFLLEHFS</sequence>
<evidence type="ECO:0000256" key="1">
    <source>
        <dbReference type="PROSITE-ProRule" id="PRU00703"/>
    </source>
</evidence>
<dbReference type="Pfam" id="PF00571">
    <property type="entry name" value="CBS"/>
    <property type="match status" value="2"/>
</dbReference>
<dbReference type="PANTHER" id="PTHR43773">
    <property type="entry name" value="MAGNESIUM TRANSPORTER MGTE"/>
    <property type="match status" value="1"/>
</dbReference>
<evidence type="ECO:0000259" key="2">
    <source>
        <dbReference type="PROSITE" id="PS51371"/>
    </source>
</evidence>
<feature type="domain" description="CBS" evidence="2">
    <location>
        <begin position="346"/>
        <end position="401"/>
    </location>
</feature>
<dbReference type="GO" id="GO:0015095">
    <property type="term" value="F:magnesium ion transmembrane transporter activity"/>
    <property type="evidence" value="ECO:0007669"/>
    <property type="project" value="InterPro"/>
</dbReference>
<dbReference type="PROSITE" id="PS51371">
    <property type="entry name" value="CBS"/>
    <property type="match status" value="2"/>
</dbReference>
<dbReference type="EMBL" id="MGAL01000003">
    <property type="protein sequence ID" value="OGK49208.1"/>
    <property type="molecule type" value="Genomic_DNA"/>
</dbReference>
<dbReference type="Proteomes" id="UP000177141">
    <property type="component" value="Unassembled WGS sequence"/>
</dbReference>
<dbReference type="GO" id="GO:0016020">
    <property type="term" value="C:membrane"/>
    <property type="evidence" value="ECO:0007669"/>
    <property type="project" value="InterPro"/>
</dbReference>
<proteinExistence type="predicted"/>
<dbReference type="InterPro" id="IPR038076">
    <property type="entry name" value="MgtE_N_sf"/>
</dbReference>
<dbReference type="STRING" id="1802061.A3A93_00370"/>
<dbReference type="PANTHER" id="PTHR43773:SF1">
    <property type="entry name" value="MAGNESIUM TRANSPORTER MGTE"/>
    <property type="match status" value="1"/>
</dbReference>
<keyword evidence="1" id="KW-0129">CBS domain</keyword>
<dbReference type="Gene3D" id="3.10.580.10">
    <property type="entry name" value="CBS-domain"/>
    <property type="match status" value="1"/>
</dbReference>
<dbReference type="InterPro" id="IPR006668">
    <property type="entry name" value="Mg_transptr_MgtE_intracell_dom"/>
</dbReference>